<reference evidence="2" key="1">
    <citation type="journal article" date="2023" name="Mol. Phylogenet. Evol.">
        <title>Genome-scale phylogeny and comparative genomics of the fungal order Sordariales.</title>
        <authorList>
            <person name="Hensen N."/>
            <person name="Bonometti L."/>
            <person name="Westerberg I."/>
            <person name="Brannstrom I.O."/>
            <person name="Guillou S."/>
            <person name="Cros-Aarteil S."/>
            <person name="Calhoun S."/>
            <person name="Haridas S."/>
            <person name="Kuo A."/>
            <person name="Mondo S."/>
            <person name="Pangilinan J."/>
            <person name="Riley R."/>
            <person name="LaButti K."/>
            <person name="Andreopoulos B."/>
            <person name="Lipzen A."/>
            <person name="Chen C."/>
            <person name="Yan M."/>
            <person name="Daum C."/>
            <person name="Ng V."/>
            <person name="Clum A."/>
            <person name="Steindorff A."/>
            <person name="Ohm R.A."/>
            <person name="Martin F."/>
            <person name="Silar P."/>
            <person name="Natvig D.O."/>
            <person name="Lalanne C."/>
            <person name="Gautier V."/>
            <person name="Ament-Velasquez S.L."/>
            <person name="Kruys A."/>
            <person name="Hutchinson M.I."/>
            <person name="Powell A.J."/>
            <person name="Barry K."/>
            <person name="Miller A.N."/>
            <person name="Grigoriev I.V."/>
            <person name="Debuchy R."/>
            <person name="Gladieux P."/>
            <person name="Hiltunen Thoren M."/>
            <person name="Johannesson H."/>
        </authorList>
    </citation>
    <scope>NUCLEOTIDE SEQUENCE</scope>
    <source>
        <strain evidence="2">CBS 168.71</strain>
    </source>
</reference>
<evidence type="ECO:0000256" key="1">
    <source>
        <dbReference type="SAM" id="MobiDB-lite"/>
    </source>
</evidence>
<dbReference type="GeneID" id="87837068"/>
<proteinExistence type="predicted"/>
<feature type="non-terminal residue" evidence="2">
    <location>
        <position position="510"/>
    </location>
</feature>
<evidence type="ECO:0000313" key="2">
    <source>
        <dbReference type="EMBL" id="KAK3291536.1"/>
    </source>
</evidence>
<dbReference type="PANTHER" id="PTHR37540:SF5">
    <property type="entry name" value="TRANSCRIPTION FACTOR DOMAIN-CONTAINING PROTEIN"/>
    <property type="match status" value="1"/>
</dbReference>
<evidence type="ECO:0008006" key="4">
    <source>
        <dbReference type="Google" id="ProtNLM"/>
    </source>
</evidence>
<sequence>MPELLFVNKNQSSGILTRSKAGEKSRILRHVQNRRRKDEARKKLEAQMAQPSSLSAAIASSEFWASRQTQQPNSDDDYMAKSDSGWRGSGVGSNRSTTSLVLFYPTHNSSDPFYSTVVGRDAGSHAMLQLSFGKGVKMTFLAEAFAPTNIFPPSTSMRHDSVIQHRLQRCIEDDLLMYATLAYGSSCAAWMFGILDDERPPEYFIGKAARQAQLRLANLQGDDTKAGRVADKQWFALSIYALAITEMWNHMPELWARCPPRQALAMRIGNPGSQETARTHLRALVHFVQEAGGWGVFDPYVLESSLLADKYLALWEMAPPIIPLTFDPGPLPEALRKVLTRLHVHAGSAALSRLGQNFLNHSCLDATLRVILADVADYVHIARGAWAELSVMSSSLQSWLFLRLQALFYRLLLLDSLRPVDEAVQLTALTFLLATTQYHGARLSAESKPWRIRSAMLNARYWDNGEFTDGLRFWCLATAAMSAKGPTQKEWFVSRIVELVDGDGVRFSDG</sequence>
<dbReference type="EMBL" id="JAUEPN010000009">
    <property type="protein sequence ID" value="KAK3291536.1"/>
    <property type="molecule type" value="Genomic_DNA"/>
</dbReference>
<evidence type="ECO:0000313" key="3">
    <source>
        <dbReference type="Proteomes" id="UP001278766"/>
    </source>
</evidence>
<keyword evidence="3" id="KW-1185">Reference proteome</keyword>
<dbReference type="Proteomes" id="UP001278766">
    <property type="component" value="Unassembled WGS sequence"/>
</dbReference>
<feature type="region of interest" description="Disordered" evidence="1">
    <location>
        <begin position="67"/>
        <end position="91"/>
    </location>
</feature>
<organism evidence="2 3">
    <name type="scientific">Chaetomium fimeti</name>
    <dbReference type="NCBI Taxonomy" id="1854472"/>
    <lineage>
        <taxon>Eukaryota</taxon>
        <taxon>Fungi</taxon>
        <taxon>Dikarya</taxon>
        <taxon>Ascomycota</taxon>
        <taxon>Pezizomycotina</taxon>
        <taxon>Sordariomycetes</taxon>
        <taxon>Sordariomycetidae</taxon>
        <taxon>Sordariales</taxon>
        <taxon>Chaetomiaceae</taxon>
        <taxon>Chaetomium</taxon>
    </lineage>
</organism>
<accession>A0AAE0H7Y8</accession>
<dbReference type="AlphaFoldDB" id="A0AAE0H7Y8"/>
<dbReference type="PANTHER" id="PTHR37540">
    <property type="entry name" value="TRANSCRIPTION FACTOR (ACR-2), PUTATIVE-RELATED-RELATED"/>
    <property type="match status" value="1"/>
</dbReference>
<name>A0AAE0H7Y8_9PEZI</name>
<reference evidence="2" key="2">
    <citation type="submission" date="2023-06" db="EMBL/GenBank/DDBJ databases">
        <authorList>
            <consortium name="Lawrence Berkeley National Laboratory"/>
            <person name="Haridas S."/>
            <person name="Hensen N."/>
            <person name="Bonometti L."/>
            <person name="Westerberg I."/>
            <person name="Brannstrom I.O."/>
            <person name="Guillou S."/>
            <person name="Cros-Aarteil S."/>
            <person name="Calhoun S."/>
            <person name="Kuo A."/>
            <person name="Mondo S."/>
            <person name="Pangilinan J."/>
            <person name="Riley R."/>
            <person name="Labutti K."/>
            <person name="Andreopoulos B."/>
            <person name="Lipzen A."/>
            <person name="Chen C."/>
            <person name="Yanf M."/>
            <person name="Daum C."/>
            <person name="Ng V."/>
            <person name="Clum A."/>
            <person name="Steindorff A."/>
            <person name="Ohm R."/>
            <person name="Martin F."/>
            <person name="Silar P."/>
            <person name="Natvig D."/>
            <person name="Lalanne C."/>
            <person name="Gautier V."/>
            <person name="Ament-Velasquez S.L."/>
            <person name="Kruys A."/>
            <person name="Hutchinson M.I."/>
            <person name="Powell A.J."/>
            <person name="Barry K."/>
            <person name="Miller A.N."/>
            <person name="Grigoriev I.V."/>
            <person name="Debuchy R."/>
            <person name="Gladieux P."/>
            <person name="Thoren M.H."/>
            <person name="Johannesson H."/>
        </authorList>
    </citation>
    <scope>NUCLEOTIDE SEQUENCE</scope>
    <source>
        <strain evidence="2">CBS 168.71</strain>
    </source>
</reference>
<protein>
    <recommendedName>
        <fullName evidence="4">Transcription factor domain-containing protein</fullName>
    </recommendedName>
</protein>
<gene>
    <name evidence="2" type="ORF">B0H64DRAFT_304735</name>
</gene>
<dbReference type="RefSeq" id="XP_062655050.1">
    <property type="nucleotide sequence ID" value="XM_062800120.1"/>
</dbReference>
<comment type="caution">
    <text evidence="2">The sequence shown here is derived from an EMBL/GenBank/DDBJ whole genome shotgun (WGS) entry which is preliminary data.</text>
</comment>